<reference evidence="5 6" key="1">
    <citation type="submission" date="2022-04" db="EMBL/GenBank/DDBJ databases">
        <title>Positive selection, recombination, and allopatry shape intraspecific diversity of widespread and dominant cyanobacteria.</title>
        <authorList>
            <person name="Wei J."/>
            <person name="Shu W."/>
            <person name="Hu C."/>
        </authorList>
    </citation>
    <scope>NUCLEOTIDE SEQUENCE [LARGE SCALE GENOMIC DNA]</scope>
    <source>
        <strain evidence="5 6">GB2-A4</strain>
    </source>
</reference>
<sequence>MSYCINPKCLVRQNPNDIAACLACGTPLLIQQRYRLVQPLRELDELGQTEVFLTEDQGMLKVLKVLKTPKLLKLFEREAKTLQQLQHSGIPRVEPDGFFSLSIHPVTYKHSLMLHCLVMQKIEGQNLEQWLEQQGPISEAIAWQWLKQLVEILDVVHQHELFHRDIKLSNIMLQPGSQLALIDFGTAREVTNTYLAKVGSGREVTGIVSPGYTPLEQVNGKAVPQSDFYALGRSFVYLLTGKHPIDLLEDPQTGALNWRDAASQVSARLADLIDDLMAPFPGQRPLNTQEILQRLAPDFPSPQKPPSLASPRLRWLIILNLCLFLLQLITGFLWLQAKQQQNWDTYRDRDLPLPAQVQ</sequence>
<keyword evidence="3" id="KW-1133">Transmembrane helix</keyword>
<dbReference type="InterPro" id="IPR008271">
    <property type="entry name" value="Ser/Thr_kinase_AS"/>
</dbReference>
<keyword evidence="3" id="KW-0472">Membrane</keyword>
<organism evidence="5 6">
    <name type="scientific">Trichocoleus desertorum GB2-A4</name>
    <dbReference type="NCBI Taxonomy" id="2933944"/>
    <lineage>
        <taxon>Bacteria</taxon>
        <taxon>Bacillati</taxon>
        <taxon>Cyanobacteriota</taxon>
        <taxon>Cyanophyceae</taxon>
        <taxon>Leptolyngbyales</taxon>
        <taxon>Trichocoleusaceae</taxon>
        <taxon>Trichocoleus</taxon>
    </lineage>
</organism>
<evidence type="ECO:0000256" key="1">
    <source>
        <dbReference type="ARBA" id="ARBA00022741"/>
    </source>
</evidence>
<keyword evidence="3" id="KW-0812">Transmembrane</keyword>
<gene>
    <name evidence="5" type="ORF">NC998_29010</name>
</gene>
<dbReference type="EMBL" id="JAMPKM010000068">
    <property type="protein sequence ID" value="MEP0821089.1"/>
    <property type="molecule type" value="Genomic_DNA"/>
</dbReference>
<evidence type="ECO:0000313" key="5">
    <source>
        <dbReference type="EMBL" id="MEP0821089.1"/>
    </source>
</evidence>
<keyword evidence="6" id="KW-1185">Reference proteome</keyword>
<evidence type="ECO:0000256" key="3">
    <source>
        <dbReference type="SAM" id="Phobius"/>
    </source>
</evidence>
<proteinExistence type="predicted"/>
<dbReference type="InterPro" id="IPR011009">
    <property type="entry name" value="Kinase-like_dom_sf"/>
</dbReference>
<dbReference type="GO" id="GO:0004674">
    <property type="term" value="F:protein serine/threonine kinase activity"/>
    <property type="evidence" value="ECO:0007669"/>
    <property type="project" value="UniProtKB-KW"/>
</dbReference>
<name>A0ABV0JHG8_9CYAN</name>
<dbReference type="Pfam" id="PF00069">
    <property type="entry name" value="Pkinase"/>
    <property type="match status" value="1"/>
</dbReference>
<comment type="caution">
    <text evidence="5">The sequence shown here is derived from an EMBL/GenBank/DDBJ whole genome shotgun (WGS) entry which is preliminary data.</text>
</comment>
<dbReference type="PANTHER" id="PTHR24363">
    <property type="entry name" value="SERINE/THREONINE PROTEIN KINASE"/>
    <property type="match status" value="1"/>
</dbReference>
<evidence type="ECO:0000313" key="6">
    <source>
        <dbReference type="Proteomes" id="UP001464891"/>
    </source>
</evidence>
<evidence type="ECO:0000256" key="2">
    <source>
        <dbReference type="ARBA" id="ARBA00022840"/>
    </source>
</evidence>
<dbReference type="Gene3D" id="1.10.510.10">
    <property type="entry name" value="Transferase(Phosphotransferase) domain 1"/>
    <property type="match status" value="1"/>
</dbReference>
<dbReference type="PROSITE" id="PS00108">
    <property type="entry name" value="PROTEIN_KINASE_ST"/>
    <property type="match status" value="1"/>
</dbReference>
<accession>A0ABV0JHG8</accession>
<keyword evidence="5" id="KW-0723">Serine/threonine-protein kinase</keyword>
<dbReference type="SUPFAM" id="SSF56112">
    <property type="entry name" value="Protein kinase-like (PK-like)"/>
    <property type="match status" value="1"/>
</dbReference>
<dbReference type="SMART" id="SM00220">
    <property type="entry name" value="S_TKc"/>
    <property type="match status" value="1"/>
</dbReference>
<feature type="transmembrane region" description="Helical" evidence="3">
    <location>
        <begin position="313"/>
        <end position="335"/>
    </location>
</feature>
<keyword evidence="5" id="KW-0418">Kinase</keyword>
<keyword evidence="2" id="KW-0067">ATP-binding</keyword>
<keyword evidence="1" id="KW-0547">Nucleotide-binding</keyword>
<dbReference type="RefSeq" id="WP_190442362.1">
    <property type="nucleotide sequence ID" value="NZ_JAMPKM010000068.1"/>
</dbReference>
<keyword evidence="5" id="KW-0808">Transferase</keyword>
<dbReference type="InterPro" id="IPR000719">
    <property type="entry name" value="Prot_kinase_dom"/>
</dbReference>
<dbReference type="CDD" id="cd14014">
    <property type="entry name" value="STKc_PknB_like"/>
    <property type="match status" value="1"/>
</dbReference>
<dbReference type="Proteomes" id="UP001464891">
    <property type="component" value="Unassembled WGS sequence"/>
</dbReference>
<protein>
    <submittedName>
        <fullName evidence="5">Serine/threonine protein kinase</fullName>
    </submittedName>
</protein>
<dbReference type="PANTHER" id="PTHR24363:SF7">
    <property type="entry name" value="SERINE_THREONINE-PROTEIN KINASE-LIKE PROTEIN E"/>
    <property type="match status" value="1"/>
</dbReference>
<feature type="domain" description="Protein kinase" evidence="4">
    <location>
        <begin position="37"/>
        <end position="299"/>
    </location>
</feature>
<dbReference type="PROSITE" id="PS50011">
    <property type="entry name" value="PROTEIN_KINASE_DOM"/>
    <property type="match status" value="1"/>
</dbReference>
<dbReference type="NCBIfam" id="NF045510">
    <property type="entry name" value="4Cys_prefix_kin"/>
    <property type="match status" value="1"/>
</dbReference>
<evidence type="ECO:0000259" key="4">
    <source>
        <dbReference type="PROSITE" id="PS50011"/>
    </source>
</evidence>